<dbReference type="RefSeq" id="WP_198461564.1">
    <property type="nucleotide sequence ID" value="NZ_JABBCQ020000016.1"/>
</dbReference>
<organism evidence="2 3">
    <name type="scientific">Comamonas suwonensis</name>
    <dbReference type="NCBI Taxonomy" id="2606214"/>
    <lineage>
        <taxon>Bacteria</taxon>
        <taxon>Pseudomonadati</taxon>
        <taxon>Pseudomonadota</taxon>
        <taxon>Betaproteobacteria</taxon>
        <taxon>Burkholderiales</taxon>
        <taxon>Comamonadaceae</taxon>
        <taxon>Comamonas</taxon>
    </lineage>
</organism>
<keyword evidence="1" id="KW-0812">Transmembrane</keyword>
<dbReference type="PROSITE" id="PS00409">
    <property type="entry name" value="PROKAR_NTER_METHYL"/>
    <property type="match status" value="1"/>
</dbReference>
<dbReference type="GO" id="GO:0043683">
    <property type="term" value="P:type IV pilus assembly"/>
    <property type="evidence" value="ECO:0007669"/>
    <property type="project" value="InterPro"/>
</dbReference>
<comment type="caution">
    <text evidence="2">The sequence shown here is derived from an EMBL/GenBank/DDBJ whole genome shotgun (WGS) entry which is preliminary data.</text>
</comment>
<keyword evidence="1" id="KW-1133">Transmembrane helix</keyword>
<feature type="transmembrane region" description="Helical" evidence="1">
    <location>
        <begin position="12"/>
        <end position="33"/>
    </location>
</feature>
<name>A0A843B985_9BURK</name>
<evidence type="ECO:0000256" key="1">
    <source>
        <dbReference type="SAM" id="Phobius"/>
    </source>
</evidence>
<dbReference type="AlphaFoldDB" id="A0A843B985"/>
<dbReference type="Pfam" id="PF16074">
    <property type="entry name" value="PilW"/>
    <property type="match status" value="1"/>
</dbReference>
<accession>A0A843B985</accession>
<protein>
    <submittedName>
        <fullName evidence="2">PilW family protein</fullName>
    </submittedName>
</protein>
<dbReference type="InterPro" id="IPR012902">
    <property type="entry name" value="N_methyl_site"/>
</dbReference>
<dbReference type="InterPro" id="IPR032092">
    <property type="entry name" value="PilW"/>
</dbReference>
<dbReference type="Proteomes" id="UP000530032">
    <property type="component" value="Unassembled WGS sequence"/>
</dbReference>
<gene>
    <name evidence="2" type="ORF">HF327_017225</name>
</gene>
<sequence length="432" mass="44746">MPPLYRRQAGFTLVELFVAVLIGLLLTLAVMVIQGQLTRTNMQLSDAGQRNDQARSAIDTLQRDLSNALYMVNGTSPLCAATVQYTGSTGTPVISVSAVEALPQPRALPSSTTVVDALMKPDAYVTASLSSANVSHMLTINMVPTALRAPPAAGVQSAPYKVVHNRVQTAPGGQQAVANGVLPLSNIDGMAAGDAVTLMVPMSGGPLSGLACLRFSAASPTAVSPTFPAYITMPSPGKFGDFTQPLRDAGLLGSTQVLTDSQLVAAKLKNEGPPAAGAAAQLITYYVATISNGASGTVPVLARAVINADGTLDAQPAPVAVGVVGLQALFGVDGVSNATAATGGITNYRTWSQVVSAQIAGRVRSVLYAVVTRTLQTDARNPVVNAVPIPSPNLGTGDPTFTPFYPRTTDEQRDRYTVHVAEVALRNQIWGN</sequence>
<evidence type="ECO:0000313" key="2">
    <source>
        <dbReference type="EMBL" id="MBI1626235.1"/>
    </source>
</evidence>
<keyword evidence="1" id="KW-0472">Membrane</keyword>
<evidence type="ECO:0000313" key="3">
    <source>
        <dbReference type="Proteomes" id="UP000530032"/>
    </source>
</evidence>
<dbReference type="Pfam" id="PF07963">
    <property type="entry name" value="N_methyl"/>
    <property type="match status" value="1"/>
</dbReference>
<dbReference type="EMBL" id="JABBCQ020000016">
    <property type="protein sequence ID" value="MBI1626235.1"/>
    <property type="molecule type" value="Genomic_DNA"/>
</dbReference>
<proteinExistence type="predicted"/>
<reference evidence="2" key="1">
    <citation type="submission" date="2020-12" db="EMBL/GenBank/DDBJ databases">
        <title>Comamonas sp. nov., isolated from stream water.</title>
        <authorList>
            <person name="Park K.-H."/>
        </authorList>
    </citation>
    <scope>NUCLEOTIDE SEQUENCE</scope>
    <source>
        <strain evidence="2">EJ-4</strain>
    </source>
</reference>
<keyword evidence="3" id="KW-1185">Reference proteome</keyword>